<reference evidence="2" key="1">
    <citation type="journal article" date="2020" name="Int. J. Syst. Evol. Microbiol.">
        <title>Aquipluma nitroreducens gen. nov. sp. nov., a novel facultatively anaerobic bacterium isolated from a freshwater lake.</title>
        <authorList>
            <person name="Watanabe M."/>
            <person name="Kojima H."/>
            <person name="Fukui M."/>
        </authorList>
    </citation>
    <scope>NUCLEOTIDE SEQUENCE</scope>
    <source>
        <strain evidence="2">MeG22</strain>
    </source>
</reference>
<dbReference type="AlphaFoldDB" id="A0A5K7SGL3"/>
<accession>A0A5K7SGL3</accession>
<evidence type="ECO:0000259" key="1">
    <source>
        <dbReference type="Pfam" id="PF04965"/>
    </source>
</evidence>
<name>A0A5K7SGL3_9BACT</name>
<sequence>MNEKDDSFLGRGWAFPPAFNFELGTVETVAAEEDIRQSIRIIIETIPGERIMFTTFGCGIRKYVFESNDPTHMSMLKDAIYDALLYNEPRIKLEKIEIRNSNQINVDLSADNQIDGKIFIHIYYKIITTNTRSNMVYPFYVNEGTNL</sequence>
<keyword evidence="3" id="KW-1185">Reference proteome</keyword>
<protein>
    <submittedName>
        <fullName evidence="2">GPW/gp25 family protein</fullName>
    </submittedName>
</protein>
<feature type="domain" description="IraD/Gp25-like" evidence="1">
    <location>
        <begin position="31"/>
        <end position="130"/>
    </location>
</feature>
<dbReference type="Proteomes" id="UP001193389">
    <property type="component" value="Chromosome"/>
</dbReference>
<gene>
    <name evidence="2" type="ORF">AQPE_4902</name>
</gene>
<dbReference type="Gene3D" id="3.10.450.40">
    <property type="match status" value="1"/>
</dbReference>
<dbReference type="RefSeq" id="WP_318348814.1">
    <property type="nucleotide sequence ID" value="NZ_AP018694.1"/>
</dbReference>
<dbReference type="SUPFAM" id="SSF160719">
    <property type="entry name" value="gpW/gp25-like"/>
    <property type="match status" value="1"/>
</dbReference>
<organism evidence="2 3">
    <name type="scientific">Aquipluma nitroreducens</name>
    <dbReference type="NCBI Taxonomy" id="2010828"/>
    <lineage>
        <taxon>Bacteria</taxon>
        <taxon>Pseudomonadati</taxon>
        <taxon>Bacteroidota</taxon>
        <taxon>Bacteroidia</taxon>
        <taxon>Marinilabiliales</taxon>
        <taxon>Prolixibacteraceae</taxon>
        <taxon>Aquipluma</taxon>
    </lineage>
</organism>
<dbReference type="InterPro" id="IPR007048">
    <property type="entry name" value="IraD/Gp25-like"/>
</dbReference>
<evidence type="ECO:0000313" key="3">
    <source>
        <dbReference type="Proteomes" id="UP001193389"/>
    </source>
</evidence>
<dbReference type="KEGG" id="anf:AQPE_4902"/>
<evidence type="ECO:0000313" key="2">
    <source>
        <dbReference type="EMBL" id="BBE20708.1"/>
    </source>
</evidence>
<proteinExistence type="predicted"/>
<dbReference type="Pfam" id="PF04965">
    <property type="entry name" value="GPW_gp25"/>
    <property type="match status" value="1"/>
</dbReference>
<dbReference type="EMBL" id="AP018694">
    <property type="protein sequence ID" value="BBE20708.1"/>
    <property type="molecule type" value="Genomic_DNA"/>
</dbReference>